<dbReference type="GO" id="GO:0005509">
    <property type="term" value="F:calcium ion binding"/>
    <property type="evidence" value="ECO:0007669"/>
    <property type="project" value="InterPro"/>
</dbReference>
<feature type="chain" id="PRO_5037364005" evidence="4">
    <location>
        <begin position="18"/>
        <end position="238"/>
    </location>
</feature>
<dbReference type="AlphaFoldDB" id="A0A914VU57"/>
<dbReference type="Proteomes" id="UP000887566">
    <property type="component" value="Unplaced"/>
</dbReference>
<keyword evidence="2" id="KW-0677">Repeat</keyword>
<dbReference type="Gene3D" id="1.10.238.10">
    <property type="entry name" value="EF-hand"/>
    <property type="match status" value="2"/>
</dbReference>
<feature type="signal peptide" evidence="4">
    <location>
        <begin position="1"/>
        <end position="17"/>
    </location>
</feature>
<accession>A0A914VU57</accession>
<feature type="domain" description="EF-hand" evidence="6">
    <location>
        <begin position="83"/>
        <end position="118"/>
    </location>
</feature>
<dbReference type="InterPro" id="IPR018247">
    <property type="entry name" value="EF_Hand_1_Ca_BS"/>
</dbReference>
<feature type="domain" description="RGS" evidence="5">
    <location>
        <begin position="60"/>
        <end position="196"/>
    </location>
</feature>
<keyword evidence="4" id="KW-0732">Signal</keyword>
<protein>
    <submittedName>
        <fullName evidence="8">EF hand</fullName>
    </submittedName>
</protein>
<dbReference type="SMART" id="SM00054">
    <property type="entry name" value="EFh"/>
    <property type="match status" value="4"/>
</dbReference>
<evidence type="ECO:0000256" key="2">
    <source>
        <dbReference type="ARBA" id="ARBA00022737"/>
    </source>
</evidence>
<reference evidence="8" key="1">
    <citation type="submission" date="2022-11" db="UniProtKB">
        <authorList>
            <consortium name="WormBaseParasite"/>
        </authorList>
    </citation>
    <scope>IDENTIFICATION</scope>
</reference>
<keyword evidence="7" id="KW-1185">Reference proteome</keyword>
<dbReference type="Pfam" id="PF13499">
    <property type="entry name" value="EF-hand_7"/>
    <property type="match status" value="1"/>
</dbReference>
<feature type="domain" description="EF-hand" evidence="6">
    <location>
        <begin position="158"/>
        <end position="193"/>
    </location>
</feature>
<dbReference type="InterPro" id="IPR016137">
    <property type="entry name" value="RGS"/>
</dbReference>
<evidence type="ECO:0000313" key="7">
    <source>
        <dbReference type="Proteomes" id="UP000887566"/>
    </source>
</evidence>
<dbReference type="PANTHER" id="PTHR10891">
    <property type="entry name" value="EF-HAND CALCIUM-BINDING DOMAIN CONTAINING PROTEIN"/>
    <property type="match status" value="1"/>
</dbReference>
<dbReference type="WBParaSite" id="PSAMB.scaffold2407size23383.g17634.t1">
    <property type="protein sequence ID" value="PSAMB.scaffold2407size23383.g17634.t1"/>
    <property type="gene ID" value="PSAMB.scaffold2407size23383.g17634"/>
</dbReference>
<keyword evidence="3" id="KW-0106">Calcium</keyword>
<evidence type="ECO:0000256" key="3">
    <source>
        <dbReference type="ARBA" id="ARBA00022837"/>
    </source>
</evidence>
<organism evidence="7 8">
    <name type="scientific">Plectus sambesii</name>
    <dbReference type="NCBI Taxonomy" id="2011161"/>
    <lineage>
        <taxon>Eukaryota</taxon>
        <taxon>Metazoa</taxon>
        <taxon>Ecdysozoa</taxon>
        <taxon>Nematoda</taxon>
        <taxon>Chromadorea</taxon>
        <taxon>Plectida</taxon>
        <taxon>Plectina</taxon>
        <taxon>Plectoidea</taxon>
        <taxon>Plectidae</taxon>
        <taxon>Plectus</taxon>
    </lineage>
</organism>
<dbReference type="PROSITE" id="PS50132">
    <property type="entry name" value="RGS"/>
    <property type="match status" value="1"/>
</dbReference>
<evidence type="ECO:0000256" key="1">
    <source>
        <dbReference type="ARBA" id="ARBA00022723"/>
    </source>
</evidence>
<dbReference type="Pfam" id="PF13202">
    <property type="entry name" value="EF-hand_5"/>
    <property type="match status" value="1"/>
</dbReference>
<evidence type="ECO:0000313" key="8">
    <source>
        <dbReference type="WBParaSite" id="PSAMB.scaffold2407size23383.g17634.t1"/>
    </source>
</evidence>
<dbReference type="InterPro" id="IPR002048">
    <property type="entry name" value="EF_hand_dom"/>
</dbReference>
<feature type="domain" description="EF-hand" evidence="6">
    <location>
        <begin position="122"/>
        <end position="157"/>
    </location>
</feature>
<dbReference type="InterPro" id="IPR011992">
    <property type="entry name" value="EF-hand-dom_pair"/>
</dbReference>
<keyword evidence="1" id="KW-0479">Metal-binding</keyword>
<evidence type="ECO:0000256" key="4">
    <source>
        <dbReference type="SAM" id="SignalP"/>
    </source>
</evidence>
<dbReference type="PROSITE" id="PS00018">
    <property type="entry name" value="EF_HAND_1"/>
    <property type="match status" value="1"/>
</dbReference>
<name>A0A914VU57_9BILA</name>
<dbReference type="SUPFAM" id="SSF47473">
    <property type="entry name" value="EF-hand"/>
    <property type="match status" value="1"/>
</dbReference>
<proteinExistence type="predicted"/>
<evidence type="ECO:0000259" key="5">
    <source>
        <dbReference type="PROSITE" id="PS50132"/>
    </source>
</evidence>
<sequence>MMQTLLALLLLIPYVQCGGIRFRADPGATSSSAAVNVGVAPMLAIPPPFPMFPQESNDEQFKRADDDKNGKLNFNEFLYKERYHIEAKKNEFKQFDTDSDGFITTSEHRRYYQKLEEESKKMRYQYLSGVVRDFDSDHDRKLSPQELMRLLKERYSLKPKENFAKVFAKFDTHKDNVLDMDEFEFFERNVPYDQFDRVFMGPSAAMPMPMPMPISAPMAMPISAPMPAPMPKMQQNRA</sequence>
<dbReference type="CDD" id="cd00051">
    <property type="entry name" value="EFh"/>
    <property type="match status" value="1"/>
</dbReference>
<dbReference type="InterPro" id="IPR039647">
    <property type="entry name" value="EF_hand_pair_protein_CML-like"/>
</dbReference>
<dbReference type="PROSITE" id="PS50222">
    <property type="entry name" value="EF_HAND_2"/>
    <property type="match status" value="3"/>
</dbReference>
<evidence type="ECO:0000259" key="6">
    <source>
        <dbReference type="PROSITE" id="PS50222"/>
    </source>
</evidence>